<dbReference type="CDD" id="cd09917">
    <property type="entry name" value="F-box_SF"/>
    <property type="match status" value="1"/>
</dbReference>
<keyword evidence="3" id="KW-1185">Reference proteome</keyword>
<dbReference type="PROSITE" id="PS50181">
    <property type="entry name" value="FBOX"/>
    <property type="match status" value="1"/>
</dbReference>
<name>A0A316VCE5_9BASI</name>
<dbReference type="OrthoDB" id="2095648at2759"/>
<dbReference type="GeneID" id="37019477"/>
<dbReference type="InParanoid" id="A0A316VCE5"/>
<dbReference type="Gene3D" id="1.20.1280.50">
    <property type="match status" value="1"/>
</dbReference>
<dbReference type="RefSeq" id="XP_025355452.1">
    <property type="nucleotide sequence ID" value="XM_025497696.1"/>
</dbReference>
<dbReference type="Proteomes" id="UP000245771">
    <property type="component" value="Unassembled WGS sequence"/>
</dbReference>
<organism evidence="2 3">
    <name type="scientific">Meira miltonrushii</name>
    <dbReference type="NCBI Taxonomy" id="1280837"/>
    <lineage>
        <taxon>Eukaryota</taxon>
        <taxon>Fungi</taxon>
        <taxon>Dikarya</taxon>
        <taxon>Basidiomycota</taxon>
        <taxon>Ustilaginomycotina</taxon>
        <taxon>Exobasidiomycetes</taxon>
        <taxon>Exobasidiales</taxon>
        <taxon>Brachybasidiaceae</taxon>
        <taxon>Meira</taxon>
    </lineage>
</organism>
<dbReference type="InterPro" id="IPR036047">
    <property type="entry name" value="F-box-like_dom_sf"/>
</dbReference>
<dbReference type="Pfam" id="PF12937">
    <property type="entry name" value="F-box-like"/>
    <property type="match status" value="1"/>
</dbReference>
<evidence type="ECO:0000313" key="3">
    <source>
        <dbReference type="Proteomes" id="UP000245771"/>
    </source>
</evidence>
<evidence type="ECO:0000259" key="1">
    <source>
        <dbReference type="PROSITE" id="PS50181"/>
    </source>
</evidence>
<dbReference type="SMART" id="SM00256">
    <property type="entry name" value="FBOX"/>
    <property type="match status" value="1"/>
</dbReference>
<reference evidence="2 3" key="1">
    <citation type="journal article" date="2018" name="Mol. Biol. Evol.">
        <title>Broad Genomic Sampling Reveals a Smut Pathogenic Ancestry of the Fungal Clade Ustilaginomycotina.</title>
        <authorList>
            <person name="Kijpornyongpan T."/>
            <person name="Mondo S.J."/>
            <person name="Barry K."/>
            <person name="Sandor L."/>
            <person name="Lee J."/>
            <person name="Lipzen A."/>
            <person name="Pangilinan J."/>
            <person name="LaButti K."/>
            <person name="Hainaut M."/>
            <person name="Henrissat B."/>
            <person name="Grigoriev I.V."/>
            <person name="Spatafora J.W."/>
            <person name="Aime M.C."/>
        </authorList>
    </citation>
    <scope>NUCLEOTIDE SEQUENCE [LARGE SCALE GENOMIC DNA]</scope>
    <source>
        <strain evidence="2 3">MCA 3882</strain>
    </source>
</reference>
<feature type="domain" description="F-box" evidence="1">
    <location>
        <begin position="13"/>
        <end position="54"/>
    </location>
</feature>
<dbReference type="AlphaFoldDB" id="A0A316VCE5"/>
<protein>
    <recommendedName>
        <fullName evidence="1">F-box domain-containing protein</fullName>
    </recommendedName>
</protein>
<accession>A0A316VCE5</accession>
<dbReference type="EMBL" id="KZ819603">
    <property type="protein sequence ID" value="PWN35150.1"/>
    <property type="molecule type" value="Genomic_DNA"/>
</dbReference>
<evidence type="ECO:0000313" key="2">
    <source>
        <dbReference type="EMBL" id="PWN35150.1"/>
    </source>
</evidence>
<dbReference type="InterPro" id="IPR001810">
    <property type="entry name" value="F-box_dom"/>
</dbReference>
<dbReference type="SUPFAM" id="SSF81383">
    <property type="entry name" value="F-box domain"/>
    <property type="match status" value="1"/>
</dbReference>
<gene>
    <name evidence="2" type="ORF">FA14DRAFT_154576</name>
</gene>
<proteinExistence type="predicted"/>
<sequence length="460" mass="52636">MSLDGHKSLDKMLPDEVLLMIFSQLTVVELARVQQTCKRWYDITQEHSALWRDATAFFSLLDAWNNPEGFNRRNHLLGERVSEINLYGFKKLLDLSKRKLDGLWISLFCVNKEQVVWNDEFCEIIIEALEEHPPTRLTIDSLISDYRLSKANTRCLEHLAKNQFLKHLDLEIETNSSLWSLRLSCSLESLNLRCPCLSKCSNKEDMIQAFTSIKKLKLGSPLDCPGNWEFLEKIGQNLESLELEEKFSLCQATIQAIGPDSKQRVIISFPKLLSLKVESRSHISNTLYKLNCPRLQSLSITGDLSKSKNNGQEISVSEMLISTETISNISVSLSRNEKEFLYKACLERFFGKFRHIKELCLDVGCHAASKDLVDTLPETVSMLAIKISCHEHERGSKLLSNRISRIHRDGGTVNKRRKDDNLICKLDAICWRIPLNNVTYNDLTIFGRANLRALAFGRGR</sequence>